<dbReference type="SMART" id="SM00409">
    <property type="entry name" value="IG"/>
    <property type="match status" value="2"/>
</dbReference>
<evidence type="ECO:0000256" key="3">
    <source>
        <dbReference type="ARBA" id="ARBA00022652"/>
    </source>
</evidence>
<accession>A0A8C9PXE3</accession>
<keyword evidence="12" id="KW-0393">Immunoglobulin domain</keyword>
<evidence type="ECO:0000256" key="11">
    <source>
        <dbReference type="ARBA" id="ARBA00023180"/>
    </source>
</evidence>
<comment type="subcellular location">
    <subcellularLocation>
        <location evidence="1">Cell membrane</location>
        <topology evidence="1">Single-pass type I membrane protein</topology>
    </subcellularLocation>
</comment>
<sequence>MGVPLFLPLLATGSDWADSKPSQTLGPMLLWTAVLFLAPVAGIPDLPKAVVKLEPPWIQVLQEDNVSLKCQGTRNPENHSTQWFHNGSPIPGQTQPSYKFKAKNNNNGEYRCQMDKTSLSDPVHLDVFSDWLLLQTSQLVFQEGDTIVLRCHSWRNNPLNKITFYQNGNSKQFSHFNANFSIPSANHSHSGDYYCRGSVGRTPYSSKNVTITVQRLKSTHSLLEMIIVPVVIGIVVVAIVAIVVVTIYLKRKRTSANVIDSEDAAKTGAENTITYSLLMHPEAPEEEPDYQNRI</sequence>
<name>A0A8C9PXE3_SPEDA</name>
<evidence type="ECO:0000256" key="13">
    <source>
        <dbReference type="SAM" id="Phobius"/>
    </source>
</evidence>
<dbReference type="PANTHER" id="PTHR11481">
    <property type="entry name" value="IMMUNOGLOBULIN FC RECEPTOR"/>
    <property type="match status" value="1"/>
</dbReference>
<evidence type="ECO:0000256" key="12">
    <source>
        <dbReference type="ARBA" id="ARBA00023319"/>
    </source>
</evidence>
<dbReference type="InterPro" id="IPR007110">
    <property type="entry name" value="Ig-like_dom"/>
</dbReference>
<evidence type="ECO:0000256" key="4">
    <source>
        <dbReference type="ARBA" id="ARBA00022692"/>
    </source>
</evidence>
<reference evidence="15" key="2">
    <citation type="submission" date="2025-09" db="UniProtKB">
        <authorList>
            <consortium name="Ensembl"/>
        </authorList>
    </citation>
    <scope>IDENTIFICATION</scope>
</reference>
<dbReference type="CDD" id="cd05753">
    <property type="entry name" value="Ig2_FcgammaR_like"/>
    <property type="match status" value="1"/>
</dbReference>
<proteinExistence type="predicted"/>
<organism evidence="15 16">
    <name type="scientific">Spermophilus dauricus</name>
    <name type="common">Daurian ground squirrel</name>
    <dbReference type="NCBI Taxonomy" id="99837"/>
    <lineage>
        <taxon>Eukaryota</taxon>
        <taxon>Metazoa</taxon>
        <taxon>Chordata</taxon>
        <taxon>Craniata</taxon>
        <taxon>Vertebrata</taxon>
        <taxon>Euteleostomi</taxon>
        <taxon>Mammalia</taxon>
        <taxon>Eutheria</taxon>
        <taxon>Euarchontoglires</taxon>
        <taxon>Glires</taxon>
        <taxon>Rodentia</taxon>
        <taxon>Sciuromorpha</taxon>
        <taxon>Sciuridae</taxon>
        <taxon>Xerinae</taxon>
        <taxon>Marmotini</taxon>
        <taxon>Spermophilus</taxon>
    </lineage>
</organism>
<dbReference type="InterPro" id="IPR013783">
    <property type="entry name" value="Ig-like_fold"/>
</dbReference>
<dbReference type="GO" id="GO:0019864">
    <property type="term" value="F:IgG binding"/>
    <property type="evidence" value="ECO:0007669"/>
    <property type="project" value="UniProtKB-KW"/>
</dbReference>
<keyword evidence="7 13" id="KW-1133">Transmembrane helix</keyword>
<dbReference type="Pfam" id="PF13895">
    <property type="entry name" value="Ig_2"/>
    <property type="match status" value="2"/>
</dbReference>
<evidence type="ECO:0000313" key="15">
    <source>
        <dbReference type="Ensembl" id="ENSSDAP00000013458.1"/>
    </source>
</evidence>
<keyword evidence="5" id="KW-0732">Signal</keyword>
<dbReference type="GO" id="GO:0001788">
    <property type="term" value="P:antibody-dependent cellular cytotoxicity"/>
    <property type="evidence" value="ECO:0007669"/>
    <property type="project" value="TreeGrafter"/>
</dbReference>
<evidence type="ECO:0000256" key="5">
    <source>
        <dbReference type="ARBA" id="ARBA00022729"/>
    </source>
</evidence>
<dbReference type="PROSITE" id="PS50835">
    <property type="entry name" value="IG_LIKE"/>
    <property type="match status" value="1"/>
</dbReference>
<keyword evidence="11" id="KW-0325">Glycoprotein</keyword>
<dbReference type="AlphaFoldDB" id="A0A8C9PXE3"/>
<keyword evidence="6" id="KW-0677">Repeat</keyword>
<evidence type="ECO:0000256" key="10">
    <source>
        <dbReference type="ARBA" id="ARBA00023170"/>
    </source>
</evidence>
<dbReference type="GO" id="GO:0050766">
    <property type="term" value="P:positive regulation of phagocytosis"/>
    <property type="evidence" value="ECO:0007669"/>
    <property type="project" value="TreeGrafter"/>
</dbReference>
<keyword evidence="10" id="KW-0675">Receptor</keyword>
<keyword evidence="4 13" id="KW-0812">Transmembrane</keyword>
<keyword evidence="3" id="KW-0390">IgG-binding protein</keyword>
<dbReference type="InterPro" id="IPR036179">
    <property type="entry name" value="Ig-like_dom_sf"/>
</dbReference>
<evidence type="ECO:0000256" key="9">
    <source>
        <dbReference type="ARBA" id="ARBA00023157"/>
    </source>
</evidence>
<dbReference type="FunFam" id="2.60.40.10:FF:000217">
    <property type="entry name" value="High affinity immunoglobulin gamma Fc receptor I"/>
    <property type="match status" value="1"/>
</dbReference>
<reference evidence="15" key="1">
    <citation type="submission" date="2025-08" db="UniProtKB">
        <authorList>
            <consortium name="Ensembl"/>
        </authorList>
    </citation>
    <scope>IDENTIFICATION</scope>
</reference>
<keyword evidence="2" id="KW-1003">Cell membrane</keyword>
<dbReference type="Proteomes" id="UP000694422">
    <property type="component" value="Unplaced"/>
</dbReference>
<evidence type="ECO:0000256" key="1">
    <source>
        <dbReference type="ARBA" id="ARBA00004251"/>
    </source>
</evidence>
<dbReference type="Ensembl" id="ENSSDAT00000015259.1">
    <property type="protein sequence ID" value="ENSSDAP00000013458.1"/>
    <property type="gene ID" value="ENSSDAG00000012065.1"/>
</dbReference>
<feature type="domain" description="Ig-like" evidence="14">
    <location>
        <begin position="47"/>
        <end position="212"/>
    </location>
</feature>
<dbReference type="FunFam" id="2.60.40.10:FF:000356">
    <property type="entry name" value="Low affinity immunoglobulin gamma Fc region receptor III-A"/>
    <property type="match status" value="1"/>
</dbReference>
<evidence type="ECO:0000259" key="14">
    <source>
        <dbReference type="PROSITE" id="PS50835"/>
    </source>
</evidence>
<dbReference type="InterPro" id="IPR050488">
    <property type="entry name" value="Ig_Fc_receptor"/>
</dbReference>
<keyword evidence="16" id="KW-1185">Reference proteome</keyword>
<dbReference type="GO" id="GO:0009897">
    <property type="term" value="C:external side of plasma membrane"/>
    <property type="evidence" value="ECO:0007669"/>
    <property type="project" value="TreeGrafter"/>
</dbReference>
<evidence type="ECO:0000256" key="2">
    <source>
        <dbReference type="ARBA" id="ARBA00022475"/>
    </source>
</evidence>
<evidence type="ECO:0000256" key="6">
    <source>
        <dbReference type="ARBA" id="ARBA00022737"/>
    </source>
</evidence>
<feature type="transmembrane region" description="Helical" evidence="13">
    <location>
        <begin position="226"/>
        <end position="249"/>
    </location>
</feature>
<protein>
    <recommendedName>
        <fullName evidence="14">Ig-like domain-containing protein</fullName>
    </recommendedName>
</protein>
<keyword evidence="8 13" id="KW-0472">Membrane</keyword>
<evidence type="ECO:0000313" key="16">
    <source>
        <dbReference type="Proteomes" id="UP000694422"/>
    </source>
</evidence>
<dbReference type="InterPro" id="IPR003599">
    <property type="entry name" value="Ig_sub"/>
</dbReference>
<evidence type="ECO:0000256" key="7">
    <source>
        <dbReference type="ARBA" id="ARBA00022989"/>
    </source>
</evidence>
<dbReference type="GO" id="GO:0019770">
    <property type="term" value="F:IgG receptor activity"/>
    <property type="evidence" value="ECO:0007669"/>
    <property type="project" value="TreeGrafter"/>
</dbReference>
<dbReference type="PANTHER" id="PTHR11481:SF97">
    <property type="entry name" value="LOW AFFINITY IMMUNOGLOBULIN GAMMA FC REGION RECEPTOR II-B-RELATED"/>
    <property type="match status" value="1"/>
</dbReference>
<keyword evidence="9" id="KW-1015">Disulfide bond</keyword>
<dbReference type="GO" id="GO:0032760">
    <property type="term" value="P:positive regulation of tumor necrosis factor production"/>
    <property type="evidence" value="ECO:0007669"/>
    <property type="project" value="TreeGrafter"/>
</dbReference>
<dbReference type="Gene3D" id="2.60.40.10">
    <property type="entry name" value="Immunoglobulins"/>
    <property type="match status" value="2"/>
</dbReference>
<dbReference type="SUPFAM" id="SSF48726">
    <property type="entry name" value="Immunoglobulin"/>
    <property type="match status" value="2"/>
</dbReference>
<evidence type="ECO:0000256" key="8">
    <source>
        <dbReference type="ARBA" id="ARBA00023136"/>
    </source>
</evidence>